<evidence type="ECO:0000313" key="3">
    <source>
        <dbReference type="EnsemblPlants" id="OBART12G07790.1"/>
    </source>
</evidence>
<reference evidence="3" key="2">
    <citation type="submission" date="2015-03" db="UniProtKB">
        <authorList>
            <consortium name="EnsemblPlants"/>
        </authorList>
    </citation>
    <scope>IDENTIFICATION</scope>
</reference>
<dbReference type="AlphaFoldDB" id="A0A0D3HT25"/>
<evidence type="ECO:0000313" key="4">
    <source>
        <dbReference type="Proteomes" id="UP000026960"/>
    </source>
</evidence>
<evidence type="ECO:0000256" key="1">
    <source>
        <dbReference type="SAM" id="MobiDB-lite"/>
    </source>
</evidence>
<dbReference type="PaxDb" id="65489-OBART12G07790.1"/>
<sequence>MPHRIDAGENGRATAMANDGTAENKTVLTHTYVTTDDEERRIATSSKGRRDRDDGGNGAPANSGENGWVDGLPEDLAMPTQASAMTSEDGNNDAARLRIE</sequence>
<accession>A0A0D3HT25</accession>
<dbReference type="HOGENOM" id="CLU_2310364_0_0_1"/>
<feature type="region of interest" description="Disordered" evidence="1">
    <location>
        <begin position="1"/>
        <end position="100"/>
    </location>
</feature>
<dbReference type="InterPro" id="IPR008552">
    <property type="entry name" value="DUF834"/>
</dbReference>
<keyword evidence="4" id="KW-1185">Reference proteome</keyword>
<proteinExistence type="predicted"/>
<name>A0A0D3HT25_9ORYZ</name>
<organism evidence="3">
    <name type="scientific">Oryza barthii</name>
    <dbReference type="NCBI Taxonomy" id="65489"/>
    <lineage>
        <taxon>Eukaryota</taxon>
        <taxon>Viridiplantae</taxon>
        <taxon>Streptophyta</taxon>
        <taxon>Embryophyta</taxon>
        <taxon>Tracheophyta</taxon>
        <taxon>Spermatophyta</taxon>
        <taxon>Magnoliopsida</taxon>
        <taxon>Liliopsida</taxon>
        <taxon>Poales</taxon>
        <taxon>Poaceae</taxon>
        <taxon>BOP clade</taxon>
        <taxon>Oryzoideae</taxon>
        <taxon>Oryzeae</taxon>
        <taxon>Oryzinae</taxon>
        <taxon>Oryza</taxon>
    </lineage>
</organism>
<dbReference type="Pfam" id="PF05754">
    <property type="entry name" value="DUF834"/>
    <property type="match status" value="1"/>
</dbReference>
<evidence type="ECO:0000259" key="2">
    <source>
        <dbReference type="Pfam" id="PF05754"/>
    </source>
</evidence>
<feature type="compositionally biased region" description="Basic and acidic residues" evidence="1">
    <location>
        <begin position="38"/>
        <end position="55"/>
    </location>
</feature>
<dbReference type="EnsemblPlants" id="OBART12G07790.1">
    <property type="protein sequence ID" value="OBART12G07790.1"/>
    <property type="gene ID" value="OBART12G07790"/>
</dbReference>
<dbReference type="Proteomes" id="UP000026960">
    <property type="component" value="Chromosome 12"/>
</dbReference>
<feature type="domain" description="DUF834" evidence="2">
    <location>
        <begin position="40"/>
        <end position="93"/>
    </location>
</feature>
<feature type="compositionally biased region" description="Polar residues" evidence="1">
    <location>
        <begin position="80"/>
        <end position="89"/>
    </location>
</feature>
<protein>
    <recommendedName>
        <fullName evidence="2">DUF834 domain-containing protein</fullName>
    </recommendedName>
</protein>
<feature type="compositionally biased region" description="Polar residues" evidence="1">
    <location>
        <begin position="21"/>
        <end position="34"/>
    </location>
</feature>
<reference evidence="3" key="1">
    <citation type="journal article" date="2009" name="Rice">
        <title>De Novo Next Generation Sequencing of Plant Genomes.</title>
        <authorList>
            <person name="Rounsley S."/>
            <person name="Marri P.R."/>
            <person name="Yu Y."/>
            <person name="He R."/>
            <person name="Sisneros N."/>
            <person name="Goicoechea J.L."/>
            <person name="Lee S.J."/>
            <person name="Angelova A."/>
            <person name="Kudrna D."/>
            <person name="Luo M."/>
            <person name="Affourtit J."/>
            <person name="Desany B."/>
            <person name="Knight J."/>
            <person name="Niazi F."/>
            <person name="Egholm M."/>
            <person name="Wing R.A."/>
        </authorList>
    </citation>
    <scope>NUCLEOTIDE SEQUENCE [LARGE SCALE GENOMIC DNA]</scope>
    <source>
        <strain evidence="3">cv. IRGC 105608</strain>
    </source>
</reference>
<dbReference type="Gramene" id="OBART12G07790.1">
    <property type="protein sequence ID" value="OBART12G07790.1"/>
    <property type="gene ID" value="OBART12G07790"/>
</dbReference>